<keyword evidence="1" id="KW-0863">Zinc-finger</keyword>
<dbReference type="Proteomes" id="UP000250235">
    <property type="component" value="Unassembled WGS sequence"/>
</dbReference>
<feature type="compositionally biased region" description="Polar residues" evidence="2">
    <location>
        <begin position="30"/>
        <end position="44"/>
    </location>
</feature>
<keyword evidence="5" id="KW-1185">Reference proteome</keyword>
<dbReference type="GO" id="GO:0008270">
    <property type="term" value="F:zinc ion binding"/>
    <property type="evidence" value="ECO:0007669"/>
    <property type="project" value="UniProtKB-KW"/>
</dbReference>
<keyword evidence="1" id="KW-0862">Zinc</keyword>
<dbReference type="GO" id="GO:0003676">
    <property type="term" value="F:nucleic acid binding"/>
    <property type="evidence" value="ECO:0007669"/>
    <property type="project" value="InterPro"/>
</dbReference>
<dbReference type="Gene3D" id="4.10.60.10">
    <property type="entry name" value="Zinc finger, CCHC-type"/>
    <property type="match status" value="1"/>
</dbReference>
<feature type="domain" description="CCHC-type" evidence="3">
    <location>
        <begin position="69"/>
        <end position="84"/>
    </location>
</feature>
<proteinExistence type="predicted"/>
<dbReference type="EMBL" id="KV228903">
    <property type="protein sequence ID" value="KZT75533.1"/>
    <property type="molecule type" value="Genomic_DNA"/>
</dbReference>
<sequence length="120" mass="13682">MEQDVLRKRPPPQTSQPQNNKPHTGPPRQFKQQGKQPQRPTAPQSDDRPLCPECQRRHYGKCLAKENVCFKCKAPGHISTACPQLRQPTEGRVYVMQAEQANPDTTLIIGNPFLQHLIYD</sequence>
<evidence type="ECO:0000313" key="4">
    <source>
        <dbReference type="EMBL" id="KZT75533.1"/>
    </source>
</evidence>
<dbReference type="InterPro" id="IPR036875">
    <property type="entry name" value="Znf_CCHC_sf"/>
</dbReference>
<evidence type="ECO:0000256" key="1">
    <source>
        <dbReference type="PROSITE-ProRule" id="PRU00047"/>
    </source>
</evidence>
<dbReference type="AlphaFoldDB" id="A0A2Z6ZXG9"/>
<organism evidence="4 5">
    <name type="scientific">Dorcoceras hygrometricum</name>
    <dbReference type="NCBI Taxonomy" id="472368"/>
    <lineage>
        <taxon>Eukaryota</taxon>
        <taxon>Viridiplantae</taxon>
        <taxon>Streptophyta</taxon>
        <taxon>Embryophyta</taxon>
        <taxon>Tracheophyta</taxon>
        <taxon>Spermatophyta</taxon>
        <taxon>Magnoliopsida</taxon>
        <taxon>eudicotyledons</taxon>
        <taxon>Gunneridae</taxon>
        <taxon>Pentapetalae</taxon>
        <taxon>asterids</taxon>
        <taxon>lamiids</taxon>
        <taxon>Lamiales</taxon>
        <taxon>Gesneriaceae</taxon>
        <taxon>Didymocarpoideae</taxon>
        <taxon>Trichosporeae</taxon>
        <taxon>Loxocarpinae</taxon>
        <taxon>Dorcoceras</taxon>
    </lineage>
</organism>
<keyword evidence="1" id="KW-0479">Metal-binding</keyword>
<evidence type="ECO:0000256" key="2">
    <source>
        <dbReference type="SAM" id="MobiDB-lite"/>
    </source>
</evidence>
<dbReference type="OrthoDB" id="1751327at2759"/>
<gene>
    <name evidence="4" type="ORF">F511_47442</name>
</gene>
<feature type="region of interest" description="Disordered" evidence="2">
    <location>
        <begin position="1"/>
        <end position="51"/>
    </location>
</feature>
<protein>
    <recommendedName>
        <fullName evidence="3">CCHC-type domain-containing protein</fullName>
    </recommendedName>
</protein>
<reference evidence="4 5" key="1">
    <citation type="journal article" date="2015" name="Proc. Natl. Acad. Sci. U.S.A.">
        <title>The resurrection genome of Boea hygrometrica: A blueprint for survival of dehydration.</title>
        <authorList>
            <person name="Xiao L."/>
            <person name="Yang G."/>
            <person name="Zhang L."/>
            <person name="Yang X."/>
            <person name="Zhao S."/>
            <person name="Ji Z."/>
            <person name="Zhou Q."/>
            <person name="Hu M."/>
            <person name="Wang Y."/>
            <person name="Chen M."/>
            <person name="Xu Y."/>
            <person name="Jin H."/>
            <person name="Xiao X."/>
            <person name="Hu G."/>
            <person name="Bao F."/>
            <person name="Hu Y."/>
            <person name="Wan P."/>
            <person name="Li L."/>
            <person name="Deng X."/>
            <person name="Kuang T."/>
            <person name="Xiang C."/>
            <person name="Zhu J.K."/>
            <person name="Oliver M.J."/>
            <person name="He Y."/>
        </authorList>
    </citation>
    <scope>NUCLEOTIDE SEQUENCE [LARGE SCALE GENOMIC DNA]</scope>
    <source>
        <strain evidence="5">cv. XS01</strain>
    </source>
</reference>
<accession>A0A2Z6ZXG9</accession>
<name>A0A2Z6ZXG9_9LAMI</name>
<dbReference type="SMART" id="SM00343">
    <property type="entry name" value="ZnF_C2HC"/>
    <property type="match status" value="1"/>
</dbReference>
<dbReference type="Pfam" id="PF00098">
    <property type="entry name" value="zf-CCHC"/>
    <property type="match status" value="1"/>
</dbReference>
<dbReference type="SUPFAM" id="SSF57756">
    <property type="entry name" value="Retrovirus zinc finger-like domains"/>
    <property type="match status" value="1"/>
</dbReference>
<dbReference type="InterPro" id="IPR001878">
    <property type="entry name" value="Znf_CCHC"/>
</dbReference>
<evidence type="ECO:0000259" key="3">
    <source>
        <dbReference type="PROSITE" id="PS50158"/>
    </source>
</evidence>
<evidence type="ECO:0000313" key="5">
    <source>
        <dbReference type="Proteomes" id="UP000250235"/>
    </source>
</evidence>
<dbReference type="PROSITE" id="PS50158">
    <property type="entry name" value="ZF_CCHC"/>
    <property type="match status" value="1"/>
</dbReference>